<comment type="caution">
    <text evidence="7">Lacks conserved residue(s) required for the propagation of feature annotation.</text>
</comment>
<dbReference type="RefSeq" id="WP_382372795.1">
    <property type="nucleotide sequence ID" value="NZ_JBHLWA010000006.1"/>
</dbReference>
<evidence type="ECO:0000256" key="6">
    <source>
        <dbReference type="ARBA" id="ARBA00022837"/>
    </source>
</evidence>
<comment type="caution">
    <text evidence="10">The sequence shown here is derived from an EMBL/GenBank/DDBJ whole genome shotgun (WGS) entry which is preliminary data.</text>
</comment>
<dbReference type="InterPro" id="IPR018511">
    <property type="entry name" value="Hemolysin-typ_Ca-bd_CS"/>
</dbReference>
<reference evidence="10 11" key="1">
    <citation type="submission" date="2024-09" db="EMBL/GenBank/DDBJ databases">
        <authorList>
            <person name="Sun Q."/>
            <person name="Mori K."/>
        </authorList>
    </citation>
    <scope>NUCLEOTIDE SEQUENCE [LARGE SCALE GENOMIC DNA]</scope>
    <source>
        <strain evidence="10 11">CCM 7538</strain>
    </source>
</reference>
<dbReference type="Gene3D" id="3.40.50.200">
    <property type="entry name" value="Peptidase S8/S53 domain"/>
    <property type="match status" value="1"/>
</dbReference>
<comment type="similarity">
    <text evidence="7">Belongs to the peptidase S8 family.</text>
</comment>
<dbReference type="Pfam" id="PF01483">
    <property type="entry name" value="P_proprotein"/>
    <property type="match status" value="1"/>
</dbReference>
<dbReference type="Proteomes" id="UP001589769">
    <property type="component" value="Unassembled WGS sequence"/>
</dbReference>
<evidence type="ECO:0000256" key="7">
    <source>
        <dbReference type="PROSITE-ProRule" id="PRU01240"/>
    </source>
</evidence>
<gene>
    <name evidence="10" type="ORF">ACFFHT_01460</name>
</gene>
<feature type="domain" description="P/Homo B" evidence="9">
    <location>
        <begin position="1424"/>
        <end position="1562"/>
    </location>
</feature>
<dbReference type="InterPro" id="IPR041690">
    <property type="entry name" value="Cadherin_5"/>
</dbReference>
<evidence type="ECO:0000256" key="3">
    <source>
        <dbReference type="ARBA" id="ARBA00022670"/>
    </source>
</evidence>
<evidence type="ECO:0000256" key="8">
    <source>
        <dbReference type="SAM" id="MobiDB-lite"/>
    </source>
</evidence>
<proteinExistence type="inferred from homology"/>
<dbReference type="Pfam" id="PF00082">
    <property type="entry name" value="Peptidase_S8"/>
    <property type="match status" value="1"/>
</dbReference>
<evidence type="ECO:0000256" key="1">
    <source>
        <dbReference type="ARBA" id="ARBA00004613"/>
    </source>
</evidence>
<dbReference type="PROSITE" id="PS00138">
    <property type="entry name" value="SUBTILASE_SER"/>
    <property type="match status" value="1"/>
</dbReference>
<keyword evidence="11" id="KW-1185">Reference proteome</keyword>
<dbReference type="InterPro" id="IPR001343">
    <property type="entry name" value="Hemolysn_Ca-bd"/>
</dbReference>
<evidence type="ECO:0000259" key="9">
    <source>
        <dbReference type="PROSITE" id="PS51829"/>
    </source>
</evidence>
<sequence>MDEQQKQRDKALLSAAAYTNFFNENGVLYKKSDIKSSLNKDSSFEEEDFNYFDENFEVLHQQLETASGFSAVLIKDKRTGQLTLAIRGTQEPIDFVQDINLVKNGLAVEQLVDATNYLSKLMTPVGQKYHHLQIKHMMRGYQGVMLSSDKNKFSITVVRDEDGLGLISGNIDIAGHSLAYSLSISLSTIFKNIGTVSGFNGAGAKLSENSETLKKIALLSEQQFDLDRGIAKSTNYVGEGARLIASDLPYDQNGHVVIIETGAKAIYEKLIDNKDYPGLIVFASRDHGIGTFLKYYNNSTTYNVYYKALLNKDNTTNTNINIDSLKTIINNPPKLIYKKLLGTEEISENNYGVSAILKNYNNQNNNVYYEFINRINNNFSSTAITNNAFELIKNTDLNRKSIIDSGKDIAFSSNALSFVTDRLALNADAVRDGGLMNNINVSKYYSSLDGFRISNHNESLEPLKNYQNKSSSTNNAINTALQIINLNSSSAVGKGSRPIDPLVIDLNGDGIKLTRYTDTPILFDIDNDGGSLEETGWVSAADGILVHDLNNNGKIDNISETFSEYYAGKSGRNGESGEKRFVNGFEALRTLDSNNDNKFDAKDSAFNQVRVWQDKNQNGITENGELLTLNSLGITAINLDYQFKNGEFYQGNELLAKGNLVRNNKNYDIASINFLANPRGHTITDAQGGKKTATEGDGVIGSATSFTATNNDSRILNATSLGVVNIEAGGGNDTLQGNDKDNWLVGGAGSDTFFGGAGNDVLIIDGDDLPENIHGGDGDDVVQVIGGKAVTLDLGKAEVEIINGGRGNDFFYSSGNSSIFVRGGDGDDILLGSIANDALAGENGDDFVSGNAGDDVIRGHRGKDILYGDAGNDLIYGGTDDDKLFGGAGDDALVGDSGDDFIDGGSGDDIAEFSGKFEEYEITKLEDGILIKDKVQGRDGTDFLINVEKAAFTDIQDYILPSVEHDLGGIDNAVPVMDIIAVDKNGQSLDGKRSFIITQAQLLANDIDLQGDTLIVAEAFDVRGGTLSVTENFDIQFTPDPTYQGVAGFKYHLMDNKNLSGIIVGGKERFAQVYFKTPDLPTDPLFYEQYYLQESKVIGAWEHYTGQGIKIGQFEPSGPFSVAEEVADYRNPELRANIDKNWRYGYEFTTREEDKLFSKHATEVASVMVGARNGEDGVGVAYNATLASYWVGADTRSLAKMKDYDVVNHSWGRKENFVKQLQNEKDQAVADKWLTDNYRAALTQGRNGLGTVIVNSAGNERMEGGNANYSYLTSSPYTVVVGAAELDDNHKTVIAPYSNAGASVLVSAHGSHVVTTSRRLINANGGTLGSESASVNGTSYSAPIVTGIIALMLEANPNLGYRDVQEILSLTATSENVLTGDWQWNGDSTWNNGGRHVSHDFGYGLVDAKAAVRLAENWHMQSTYDNQTRLEHIYRSGKLDQQIDDNGGRQFSVTVNSSTLRVENVSVTVNLTHSRASDVALKLISPSGTESLLLNEAGKSKDNPEGDKTFNGSQTLQYTFNTALLRGESVVGEWKLQVFDTTTGETGTLHDWSLSFEGFANNTNDTYVYTDEYKYLSKTRSSLQDTDGGFDIVNVAAMSGNMFVDLNMGFGNLNGSFLFMNESQIEGVISGDGDDHLVGNALDNLLIGGRGNDQLEGAAGNDTLYGAQGNDTLTGGDGFDTFVVNKNANTTDTITDFKVGVDRLILAEFPGLKRLDLRQDGQDTILSLGNNQYVRFTNLQASSLSLNNVVILAEKYNTLYMEKYNGYGFASDTSETALPDVGVAYWGTAGDNRIFGGEGADTLYGGMGNDLIVGEHQSNGQTGGNDLLYGNEGNDHILGGGGHDTLDGGDGDDILEGGAGNDTLHGGAGSDSLSGGDGNDVIYLEGDDAASGHQNKYYATNQTLTGVEINKALAIGGSGSDRFVVVKDNSPGVGKGLLKNLIVDFDVNDPNEKIDLSQYDIGLLNIEMQEFVIDGGYITRVWLGKPSENTQYISLYNVRISQLKQSHFIEPATVNPLPRLQETFNGGSGNDTLQGNAVGNYFDGKAGADTMIGLEGDDVYVVDNSGDKVIEANESGYDIVKSTISYRLADNVEELQLLGSSAINGTGNRLNNRIVGNSGNNVLDGGLGDDTLIGGEGNDTYLVDSTLDTVIEKFNQGVDLVRSSVSFTLSDNIENLELIGDQHIAGNGNSANNKLLGNQGHNRLMGYAGNDTLQGRQGNDILFGGQGNDTYVFARGDGIDVIMEEQGNDTLRFTEVNHDQLWFSRSENDLIVGVIGTQDNVIVNDFYNPQLDHKVENIVAGNKRLSYAQVDNLVNAMSNFAVPSAGQINLPQDYQEQLTPVLAANWR</sequence>
<evidence type="ECO:0000313" key="10">
    <source>
        <dbReference type="EMBL" id="MFC0322243.1"/>
    </source>
</evidence>
<dbReference type="Gene3D" id="2.150.10.10">
    <property type="entry name" value="Serralysin-like metalloprotease, C-terminal"/>
    <property type="match status" value="6"/>
</dbReference>
<keyword evidence="5" id="KW-0720">Serine protease</keyword>
<keyword evidence="6" id="KW-0106">Calcium</keyword>
<dbReference type="InterPro" id="IPR036852">
    <property type="entry name" value="Peptidase_S8/S53_dom_sf"/>
</dbReference>
<dbReference type="SUPFAM" id="SSF51120">
    <property type="entry name" value="beta-Roll"/>
    <property type="match status" value="6"/>
</dbReference>
<keyword evidence="2" id="KW-0964">Secreted</keyword>
<feature type="region of interest" description="Disordered" evidence="8">
    <location>
        <begin position="1839"/>
        <end position="1873"/>
    </location>
</feature>
<dbReference type="Pfam" id="PF00353">
    <property type="entry name" value="HemolysinCabind"/>
    <property type="match status" value="10"/>
</dbReference>
<evidence type="ECO:0000256" key="4">
    <source>
        <dbReference type="ARBA" id="ARBA00022801"/>
    </source>
</evidence>
<keyword evidence="3" id="KW-0645">Protease</keyword>
<name>A0ABV6HWD9_9PAST</name>
<dbReference type="PROSITE" id="PS51892">
    <property type="entry name" value="SUBTILASE"/>
    <property type="match status" value="1"/>
</dbReference>
<dbReference type="PROSITE" id="PS00330">
    <property type="entry name" value="HEMOLYSIN_CALCIUM"/>
    <property type="match status" value="7"/>
</dbReference>
<dbReference type="InterPro" id="IPR011049">
    <property type="entry name" value="Serralysin-like_metalloprot_C"/>
</dbReference>
<dbReference type="EMBL" id="JBHLWA010000006">
    <property type="protein sequence ID" value="MFC0322243.1"/>
    <property type="molecule type" value="Genomic_DNA"/>
</dbReference>
<dbReference type="InterPro" id="IPR000209">
    <property type="entry name" value="Peptidase_S8/S53_dom"/>
</dbReference>
<dbReference type="InterPro" id="IPR050557">
    <property type="entry name" value="RTX_toxin/Mannuronan_C5-epim"/>
</dbReference>
<dbReference type="InterPro" id="IPR023828">
    <property type="entry name" value="Peptidase_S8_Ser-AS"/>
</dbReference>
<accession>A0ABV6HWD9</accession>
<evidence type="ECO:0000256" key="2">
    <source>
        <dbReference type="ARBA" id="ARBA00022525"/>
    </source>
</evidence>
<dbReference type="PROSITE" id="PS51829">
    <property type="entry name" value="P_HOMO_B"/>
    <property type="match status" value="1"/>
</dbReference>
<dbReference type="SUPFAM" id="SSF49785">
    <property type="entry name" value="Galactose-binding domain-like"/>
    <property type="match status" value="1"/>
</dbReference>
<dbReference type="InterPro" id="IPR002884">
    <property type="entry name" value="P_dom"/>
</dbReference>
<dbReference type="Gene3D" id="2.60.120.260">
    <property type="entry name" value="Galactose-binding domain-like"/>
    <property type="match status" value="1"/>
</dbReference>
<keyword evidence="4" id="KW-0378">Hydrolase</keyword>
<dbReference type="PRINTS" id="PR00313">
    <property type="entry name" value="CABNDNGRPT"/>
</dbReference>
<evidence type="ECO:0000256" key="5">
    <source>
        <dbReference type="ARBA" id="ARBA00022825"/>
    </source>
</evidence>
<organism evidence="10 11">
    <name type="scientific">Gallibacterium melopsittaci</name>
    <dbReference type="NCBI Taxonomy" id="516063"/>
    <lineage>
        <taxon>Bacteria</taxon>
        <taxon>Pseudomonadati</taxon>
        <taxon>Pseudomonadota</taxon>
        <taxon>Gammaproteobacteria</taxon>
        <taxon>Pasteurellales</taxon>
        <taxon>Pasteurellaceae</taxon>
        <taxon>Gallibacterium</taxon>
    </lineage>
</organism>
<comment type="subcellular location">
    <subcellularLocation>
        <location evidence="1">Secreted</location>
    </subcellularLocation>
</comment>
<dbReference type="SUPFAM" id="SSF52743">
    <property type="entry name" value="Subtilisin-like"/>
    <property type="match status" value="1"/>
</dbReference>
<protein>
    <submittedName>
        <fullName evidence="10">S8 family serine peptidase</fullName>
    </submittedName>
</protein>
<dbReference type="InterPro" id="IPR008979">
    <property type="entry name" value="Galactose-bd-like_sf"/>
</dbReference>
<evidence type="ECO:0000313" key="11">
    <source>
        <dbReference type="Proteomes" id="UP001589769"/>
    </source>
</evidence>
<dbReference type="PANTHER" id="PTHR38340:SF1">
    <property type="entry name" value="S-LAYER PROTEIN"/>
    <property type="match status" value="1"/>
</dbReference>
<dbReference type="Pfam" id="PF17892">
    <property type="entry name" value="Cadherin_5"/>
    <property type="match status" value="1"/>
</dbReference>
<dbReference type="PANTHER" id="PTHR38340">
    <property type="entry name" value="S-LAYER PROTEIN"/>
    <property type="match status" value="1"/>
</dbReference>